<comment type="caution">
    <text evidence="2">The sequence shown here is derived from an EMBL/GenBank/DDBJ whole genome shotgun (WGS) entry which is preliminary data.</text>
</comment>
<dbReference type="Proteomes" id="UP001458880">
    <property type="component" value="Unassembled WGS sequence"/>
</dbReference>
<evidence type="ECO:0000313" key="3">
    <source>
        <dbReference type="Proteomes" id="UP001458880"/>
    </source>
</evidence>
<reference evidence="2 3" key="1">
    <citation type="journal article" date="2024" name="BMC Genomics">
        <title>De novo assembly and annotation of Popillia japonica's genome with initial clues to its potential as an invasive pest.</title>
        <authorList>
            <person name="Cucini C."/>
            <person name="Boschi S."/>
            <person name="Funari R."/>
            <person name="Cardaioli E."/>
            <person name="Iannotti N."/>
            <person name="Marturano G."/>
            <person name="Paoli F."/>
            <person name="Bruttini M."/>
            <person name="Carapelli A."/>
            <person name="Frati F."/>
            <person name="Nardi F."/>
        </authorList>
    </citation>
    <scope>NUCLEOTIDE SEQUENCE [LARGE SCALE GENOMIC DNA]</scope>
    <source>
        <strain evidence="2">DMR45628</strain>
    </source>
</reference>
<dbReference type="AlphaFoldDB" id="A0AAW1LUG6"/>
<sequence length="246" mass="27604">MIQHTTWGSGPKLGVYLPLIGLVSFQSRLVSQIHGFGMEVGVYHPEALCGNPRLWNGSRGVPPRGVVWQSKRVRPVLATCVNCKSNHPPNHKVCACHSQQERLGVNPSNPNHPELGRLRVYSVRSQQSQPPRSYTPLPPASTAPKQQARTPVKNLVTTRLRTREERPQEHSRTRELGKTAGTQHRKYLSRKERALGRQPLYPGRLRVDLVRSQQFQPPRTYSQAVGPLTPLVQLPNIKLGLQSKSL</sequence>
<name>A0AAW1LUG6_POPJA</name>
<keyword evidence="3" id="KW-1185">Reference proteome</keyword>
<feature type="compositionally biased region" description="Low complexity" evidence="1">
    <location>
        <begin position="123"/>
        <end position="134"/>
    </location>
</feature>
<dbReference type="EMBL" id="JASPKY010000094">
    <property type="protein sequence ID" value="KAK9737849.1"/>
    <property type="molecule type" value="Genomic_DNA"/>
</dbReference>
<accession>A0AAW1LUG6</accession>
<protein>
    <submittedName>
        <fullName evidence="2">Uncharacterized protein</fullName>
    </submittedName>
</protein>
<gene>
    <name evidence="2" type="ORF">QE152_g10338</name>
</gene>
<proteinExistence type="predicted"/>
<organism evidence="2 3">
    <name type="scientific">Popillia japonica</name>
    <name type="common">Japanese beetle</name>
    <dbReference type="NCBI Taxonomy" id="7064"/>
    <lineage>
        <taxon>Eukaryota</taxon>
        <taxon>Metazoa</taxon>
        <taxon>Ecdysozoa</taxon>
        <taxon>Arthropoda</taxon>
        <taxon>Hexapoda</taxon>
        <taxon>Insecta</taxon>
        <taxon>Pterygota</taxon>
        <taxon>Neoptera</taxon>
        <taxon>Endopterygota</taxon>
        <taxon>Coleoptera</taxon>
        <taxon>Polyphaga</taxon>
        <taxon>Scarabaeiformia</taxon>
        <taxon>Scarabaeidae</taxon>
        <taxon>Rutelinae</taxon>
        <taxon>Popillia</taxon>
    </lineage>
</organism>
<evidence type="ECO:0000313" key="2">
    <source>
        <dbReference type="EMBL" id="KAK9737849.1"/>
    </source>
</evidence>
<feature type="region of interest" description="Disordered" evidence="1">
    <location>
        <begin position="123"/>
        <end position="185"/>
    </location>
</feature>
<feature type="compositionally biased region" description="Basic and acidic residues" evidence="1">
    <location>
        <begin position="161"/>
        <end position="177"/>
    </location>
</feature>
<evidence type="ECO:0000256" key="1">
    <source>
        <dbReference type="SAM" id="MobiDB-lite"/>
    </source>
</evidence>